<dbReference type="EMBL" id="OX465080">
    <property type="protein sequence ID" value="CAI9282410.1"/>
    <property type="molecule type" value="Genomic_DNA"/>
</dbReference>
<proteinExistence type="predicted"/>
<sequence length="103" mass="12189">MLLREKQKYEPVMSHLQLMLKSNIQEVGLRDVDIATLLKNNSTVVPMEALKDIEKLKPGKIYKEGWFIVYQTREQIGDDFCKSYFYLEDKHLYNIACLEFILD</sequence>
<accession>A0AA35YY34</accession>
<dbReference type="AlphaFoldDB" id="A0AA35YY34"/>
<protein>
    <submittedName>
        <fullName evidence="1">Uncharacterized protein</fullName>
    </submittedName>
</protein>
<name>A0AA35YY34_LACSI</name>
<evidence type="ECO:0000313" key="1">
    <source>
        <dbReference type="EMBL" id="CAI9282410.1"/>
    </source>
</evidence>
<keyword evidence="2" id="KW-1185">Reference proteome</keyword>
<dbReference type="Proteomes" id="UP001177003">
    <property type="component" value="Chromosome 4"/>
</dbReference>
<evidence type="ECO:0000313" key="2">
    <source>
        <dbReference type="Proteomes" id="UP001177003"/>
    </source>
</evidence>
<gene>
    <name evidence="1" type="ORF">LSALG_LOCUS22051</name>
</gene>
<reference evidence="1" key="1">
    <citation type="submission" date="2023-04" db="EMBL/GenBank/DDBJ databases">
        <authorList>
            <person name="Vijverberg K."/>
            <person name="Xiong W."/>
            <person name="Schranz E."/>
        </authorList>
    </citation>
    <scope>NUCLEOTIDE SEQUENCE</scope>
</reference>
<organism evidence="1 2">
    <name type="scientific">Lactuca saligna</name>
    <name type="common">Willowleaf lettuce</name>
    <dbReference type="NCBI Taxonomy" id="75948"/>
    <lineage>
        <taxon>Eukaryota</taxon>
        <taxon>Viridiplantae</taxon>
        <taxon>Streptophyta</taxon>
        <taxon>Embryophyta</taxon>
        <taxon>Tracheophyta</taxon>
        <taxon>Spermatophyta</taxon>
        <taxon>Magnoliopsida</taxon>
        <taxon>eudicotyledons</taxon>
        <taxon>Gunneridae</taxon>
        <taxon>Pentapetalae</taxon>
        <taxon>asterids</taxon>
        <taxon>campanulids</taxon>
        <taxon>Asterales</taxon>
        <taxon>Asteraceae</taxon>
        <taxon>Cichorioideae</taxon>
        <taxon>Cichorieae</taxon>
        <taxon>Lactucinae</taxon>
        <taxon>Lactuca</taxon>
    </lineage>
</organism>